<dbReference type="EMBL" id="SIJB01000012">
    <property type="protein sequence ID" value="NBI28329.1"/>
    <property type="molecule type" value="Genomic_DNA"/>
</dbReference>
<proteinExistence type="predicted"/>
<accession>A0A6N9PXU1</accession>
<name>A0A6N9PXU1_9BACL</name>
<gene>
    <name evidence="1" type="ORF">ERL59_05090</name>
</gene>
<dbReference type="AlphaFoldDB" id="A0A6N9PXU1"/>
<dbReference type="RefSeq" id="WP_160645109.1">
    <property type="nucleotide sequence ID" value="NZ_SIJB01000012.1"/>
</dbReference>
<organism evidence="1 2">
    <name type="scientific">Chengkuizengella marina</name>
    <dbReference type="NCBI Taxonomy" id="2507566"/>
    <lineage>
        <taxon>Bacteria</taxon>
        <taxon>Bacillati</taxon>
        <taxon>Bacillota</taxon>
        <taxon>Bacilli</taxon>
        <taxon>Bacillales</taxon>
        <taxon>Paenibacillaceae</taxon>
        <taxon>Chengkuizengella</taxon>
    </lineage>
</organism>
<evidence type="ECO:0000313" key="1">
    <source>
        <dbReference type="EMBL" id="NBI28329.1"/>
    </source>
</evidence>
<comment type="caution">
    <text evidence="1">The sequence shown here is derived from an EMBL/GenBank/DDBJ whole genome shotgun (WGS) entry which is preliminary data.</text>
</comment>
<reference evidence="1 2" key="1">
    <citation type="submission" date="2019-01" db="EMBL/GenBank/DDBJ databases">
        <title>Chengkuizengella sp. nov., isolated from deep-sea sediment of East Pacific Ocean.</title>
        <authorList>
            <person name="Yang J."/>
            <person name="Lai Q."/>
            <person name="Shao Z."/>
        </authorList>
    </citation>
    <scope>NUCLEOTIDE SEQUENCE [LARGE SCALE GENOMIC DNA]</scope>
    <source>
        <strain evidence="1 2">YPA3-1-1</strain>
    </source>
</reference>
<protein>
    <submittedName>
        <fullName evidence="1">Uncharacterized protein</fullName>
    </submittedName>
</protein>
<sequence length="159" mass="17504">MGLKKGPFVVAQTFSVLDPYDPAAENIIVLPNDGDFEIVATVDVCVTQPKNTQVSLDSMAQIAVIANSGSGFSSTTFEVKYELLRNGDCIAIINDEMDYSNPLDTDFRHTNFPNFPVLDINPSLGINKYVLRCTRVVPDFDVQDIFVASRSLKATVFEC</sequence>
<dbReference type="Proteomes" id="UP000448943">
    <property type="component" value="Unassembled WGS sequence"/>
</dbReference>
<keyword evidence="2" id="KW-1185">Reference proteome</keyword>
<evidence type="ECO:0000313" key="2">
    <source>
        <dbReference type="Proteomes" id="UP000448943"/>
    </source>
</evidence>